<evidence type="ECO:0008006" key="4">
    <source>
        <dbReference type="Google" id="ProtNLM"/>
    </source>
</evidence>
<feature type="transmembrane region" description="Helical" evidence="1">
    <location>
        <begin position="168"/>
        <end position="188"/>
    </location>
</feature>
<evidence type="ECO:0000313" key="3">
    <source>
        <dbReference type="Proteomes" id="UP000050864"/>
    </source>
</evidence>
<evidence type="ECO:0000256" key="1">
    <source>
        <dbReference type="SAM" id="Phobius"/>
    </source>
</evidence>
<keyword evidence="1" id="KW-0472">Membrane</keyword>
<feature type="transmembrane region" description="Helical" evidence="1">
    <location>
        <begin position="41"/>
        <end position="62"/>
    </location>
</feature>
<dbReference type="RefSeq" id="WP_057635800.1">
    <property type="nucleotide sequence ID" value="NZ_LDJI01000032.1"/>
</dbReference>
<sequence>MPGYKWIVALHVLAGMVALVGFWSAALMKKGSPRHRLLGKVYLLAMASIVVTAVPITVQYAFFRQQPVAALFLAYLIAITGNASWLAWRSVTDKRDWKVMVSRTGWKLALWPMVLLGLAVLVLGIQKGQMLFLGFSMIGLWAGWRMWTFSRRGPHRPDWAFRQHYQSMLGAGIATHVAFLSIGMRPVWQWLQSHTNVPPLLIELFPWAAPVLVAVLIGYGLNRKYGGRRVARAAVPQAAQMQPPAE</sequence>
<reference evidence="2 3" key="1">
    <citation type="submission" date="2015-05" db="EMBL/GenBank/DDBJ databases">
        <title>Genome sequencing and analysis of members of genus Stenotrophomonas.</title>
        <authorList>
            <person name="Patil P.P."/>
            <person name="Midha S."/>
            <person name="Patil P.B."/>
        </authorList>
    </citation>
    <scope>NUCLEOTIDE SEQUENCE [LARGE SCALE GENOMIC DNA]</scope>
    <source>
        <strain evidence="2 3">DSM 18929</strain>
    </source>
</reference>
<dbReference type="STRING" id="405444.ABB26_16475"/>
<dbReference type="EMBL" id="LDJI01000032">
    <property type="protein sequence ID" value="KRG62426.1"/>
    <property type="molecule type" value="Genomic_DNA"/>
</dbReference>
<gene>
    <name evidence="2" type="ORF">ABB26_16475</name>
</gene>
<dbReference type="OrthoDB" id="5984490at2"/>
<keyword evidence="1" id="KW-0812">Transmembrane</keyword>
<dbReference type="AlphaFoldDB" id="A0A0R0C7H2"/>
<proteinExistence type="predicted"/>
<organism evidence="2 3">
    <name type="scientific">Stenotrophomonas humi</name>
    <dbReference type="NCBI Taxonomy" id="405444"/>
    <lineage>
        <taxon>Bacteria</taxon>
        <taxon>Pseudomonadati</taxon>
        <taxon>Pseudomonadota</taxon>
        <taxon>Gammaproteobacteria</taxon>
        <taxon>Lysobacterales</taxon>
        <taxon>Lysobacteraceae</taxon>
        <taxon>Stenotrophomonas</taxon>
    </lineage>
</organism>
<comment type="caution">
    <text evidence="2">The sequence shown here is derived from an EMBL/GenBank/DDBJ whole genome shotgun (WGS) entry which is preliminary data.</text>
</comment>
<feature type="transmembrane region" description="Helical" evidence="1">
    <location>
        <begin position="200"/>
        <end position="222"/>
    </location>
</feature>
<keyword evidence="1" id="KW-1133">Transmembrane helix</keyword>
<protein>
    <recommendedName>
        <fullName evidence="4">DUF2306 domain-containing protein</fullName>
    </recommendedName>
</protein>
<feature type="transmembrane region" description="Helical" evidence="1">
    <location>
        <begin position="68"/>
        <end position="88"/>
    </location>
</feature>
<feature type="transmembrane region" description="Helical" evidence="1">
    <location>
        <begin position="6"/>
        <end position="29"/>
    </location>
</feature>
<accession>A0A0R0C7H2</accession>
<keyword evidence="3" id="KW-1185">Reference proteome</keyword>
<dbReference type="PATRIC" id="fig|405444.3.peg.2547"/>
<dbReference type="Proteomes" id="UP000050864">
    <property type="component" value="Unassembled WGS sequence"/>
</dbReference>
<feature type="transmembrane region" description="Helical" evidence="1">
    <location>
        <begin position="108"/>
        <end position="125"/>
    </location>
</feature>
<name>A0A0R0C7H2_9GAMM</name>
<evidence type="ECO:0000313" key="2">
    <source>
        <dbReference type="EMBL" id="KRG62426.1"/>
    </source>
</evidence>
<feature type="transmembrane region" description="Helical" evidence="1">
    <location>
        <begin position="131"/>
        <end position="147"/>
    </location>
</feature>